<dbReference type="InterPro" id="IPR009272">
    <property type="entry name" value="DUF929"/>
</dbReference>
<keyword evidence="2" id="KW-0812">Transmembrane</keyword>
<evidence type="ECO:0000313" key="3">
    <source>
        <dbReference type="EMBL" id="EFD92572.1"/>
    </source>
</evidence>
<evidence type="ECO:0000313" key="4">
    <source>
        <dbReference type="Proteomes" id="UP000009376"/>
    </source>
</evidence>
<feature type="transmembrane region" description="Helical" evidence="2">
    <location>
        <begin position="107"/>
        <end position="129"/>
    </location>
</feature>
<evidence type="ECO:0000256" key="1">
    <source>
        <dbReference type="SAM" id="MobiDB-lite"/>
    </source>
</evidence>
<feature type="region of interest" description="Disordered" evidence="1">
    <location>
        <begin position="1"/>
        <end position="70"/>
    </location>
</feature>
<dbReference type="AlphaFoldDB" id="D6GW36"/>
<sequence>MPEEDKEHNVDTKGNENTNKDLQPEKTSDAGKSGRNTPNQQQNPQNKTEESKVDLSSTSNNDELERLKKENERLKEIQRLKEENAKLSTSYTASSGLEKNNSNKNRLVFPLILGVAVVAVIIIVLVFVLHVPSKSNITVLGGKVLFTSANLSGVSNSNLGNTPILNSLVSPNFSAINNSDTSFQFFKGPIGQPEPNYVNTLSNLSTQLEDVGQQQLSGNIECFPAGNSSNGPNPARCVLLIGNNNYDIIPIKVGGNSTIKVNGSSEFKLPLLTYNGKPTFVYIGAQGCPFCAGMRWAIAIALSRFGNFSKLFYDRSATSDANVPTFTFDYNANLFYNAVSKPSIYNGAAPYGDRNPTPYFVGAYYLKACF</sequence>
<proteinExistence type="predicted"/>
<protein>
    <submittedName>
        <fullName evidence="3">Uncharacterized protein</fullName>
    </submittedName>
</protein>
<dbReference type="EMBL" id="GG745571">
    <property type="protein sequence ID" value="EFD92572.1"/>
    <property type="molecule type" value="Genomic_DNA"/>
</dbReference>
<evidence type="ECO:0000256" key="2">
    <source>
        <dbReference type="SAM" id="Phobius"/>
    </source>
</evidence>
<feature type="compositionally biased region" description="Low complexity" evidence="1">
    <location>
        <begin position="36"/>
        <end position="46"/>
    </location>
</feature>
<organism evidence="3 4">
    <name type="scientific">Candidatus Parvarchaeum acidophilus ARMAN-5</name>
    <dbReference type="NCBI Taxonomy" id="662762"/>
    <lineage>
        <taxon>Archaea</taxon>
        <taxon>Candidatus Parvarchaeota</taxon>
        <taxon>Candidatus Parvarchaeum</taxon>
    </lineage>
</organism>
<reference evidence="3 4" key="1">
    <citation type="journal article" date="2010" name="Proc. Natl. Acad. Sci. U.S.A.">
        <title>Enigmatic, ultrasmall, uncultivated Archaea.</title>
        <authorList>
            <person name="Baker B.J."/>
            <person name="Comolli L.R."/>
            <person name="Dick G.J."/>
            <person name="Hauser L.J."/>
            <person name="Hyatt D."/>
            <person name="Dill B.D."/>
            <person name="Land M.L."/>
            <person name="Verberkmoes N.C."/>
            <person name="Hettich R.L."/>
            <person name="Banfield J.F."/>
        </authorList>
    </citation>
    <scope>NUCLEOTIDE SEQUENCE [LARGE SCALE GENOMIC DNA]</scope>
</reference>
<accession>D6GW36</accession>
<name>D6GW36_PARA5</name>
<gene>
    <name evidence="3" type="ORF">BJBARM5_0706</name>
</gene>
<dbReference type="Proteomes" id="UP000009376">
    <property type="component" value="Unassembled WGS sequence"/>
</dbReference>
<feature type="compositionally biased region" description="Basic and acidic residues" evidence="1">
    <location>
        <begin position="1"/>
        <end position="29"/>
    </location>
</feature>
<keyword evidence="2" id="KW-1133">Transmembrane helix</keyword>
<keyword evidence="2" id="KW-0472">Membrane</keyword>
<dbReference type="Pfam" id="PF06053">
    <property type="entry name" value="DUF929"/>
    <property type="match status" value="1"/>
</dbReference>